<dbReference type="Proteomes" id="UP000269154">
    <property type="component" value="Unassembled WGS sequence"/>
</dbReference>
<protein>
    <submittedName>
        <fullName evidence="1">DUF5132 domain-containing protein</fullName>
    </submittedName>
</protein>
<sequence length="86" mass="9300">MSSLLKTVKQINVLALIFNLSSVSVNSRVNPVQKSIAKTIIKSGTRLYENGKATLAEIGEIVNTLVVEVKTEKITAAQMVKVSVKD</sequence>
<evidence type="ECO:0000313" key="1">
    <source>
        <dbReference type="EMBL" id="RQH21845.1"/>
    </source>
</evidence>
<evidence type="ECO:0000313" key="2">
    <source>
        <dbReference type="Proteomes" id="UP000269154"/>
    </source>
</evidence>
<accession>A0A3N6NX76</accession>
<comment type="caution">
    <text evidence="1">The sequence shown here is derived from an EMBL/GenBank/DDBJ whole genome shotgun (WGS) entry which is preliminary data.</text>
</comment>
<keyword evidence="2" id="KW-1185">Reference proteome</keyword>
<gene>
    <name evidence="1" type="ORF">D5R40_31150</name>
</gene>
<reference evidence="1 2" key="1">
    <citation type="journal article" date="2018" name="ACS Chem. Biol.">
        <title>Ketoreductase domain dysfunction expands chemodiversity: malyngamide biosynthesis in the cyanobacterium Okeania hirsuta.</title>
        <authorList>
            <person name="Moss N.A."/>
            <person name="Leao T."/>
            <person name="Rankin M."/>
            <person name="McCullough T.M."/>
            <person name="Qu P."/>
            <person name="Korobeynikov A."/>
            <person name="Smith J.L."/>
            <person name="Gerwick L."/>
            <person name="Gerwick W.H."/>
        </authorList>
    </citation>
    <scope>NUCLEOTIDE SEQUENCE [LARGE SCALE GENOMIC DNA]</scope>
    <source>
        <strain evidence="1 2">PAB10Feb10-1</strain>
    </source>
</reference>
<dbReference type="EMBL" id="RCBY01000374">
    <property type="protein sequence ID" value="RQH21845.1"/>
    <property type="molecule type" value="Genomic_DNA"/>
</dbReference>
<proteinExistence type="predicted"/>
<dbReference type="RefSeq" id="WP_124144737.1">
    <property type="nucleotide sequence ID" value="NZ_CAWOKI010000036.1"/>
</dbReference>
<dbReference type="Pfam" id="PF17195">
    <property type="entry name" value="DUF5132"/>
    <property type="match status" value="1"/>
</dbReference>
<dbReference type="AlphaFoldDB" id="A0A3N6NX76"/>
<organism evidence="1 2">
    <name type="scientific">Okeania hirsuta</name>
    <dbReference type="NCBI Taxonomy" id="1458930"/>
    <lineage>
        <taxon>Bacteria</taxon>
        <taxon>Bacillati</taxon>
        <taxon>Cyanobacteriota</taxon>
        <taxon>Cyanophyceae</taxon>
        <taxon>Oscillatoriophycideae</taxon>
        <taxon>Oscillatoriales</taxon>
        <taxon>Microcoleaceae</taxon>
        <taxon>Okeania</taxon>
    </lineage>
</organism>
<dbReference type="InterPro" id="IPR033456">
    <property type="entry name" value="DUF5132"/>
</dbReference>
<name>A0A3N6NX76_9CYAN</name>